<keyword evidence="2" id="KW-1185">Reference proteome</keyword>
<comment type="caution">
    <text evidence="1">The sequence shown here is derived from an EMBL/GenBank/DDBJ whole genome shotgun (WGS) entry which is preliminary data.</text>
</comment>
<evidence type="ECO:0000313" key="2">
    <source>
        <dbReference type="Proteomes" id="UP000644756"/>
    </source>
</evidence>
<evidence type="ECO:0000313" key="1">
    <source>
        <dbReference type="EMBL" id="GGG15876.1"/>
    </source>
</evidence>
<protein>
    <submittedName>
        <fullName evidence="1">Uncharacterized protein</fullName>
    </submittedName>
</protein>
<reference evidence="1" key="1">
    <citation type="journal article" date="2014" name="Int. J. Syst. Evol. Microbiol.">
        <title>Complete genome sequence of Corynebacterium casei LMG S-19264T (=DSM 44701T), isolated from a smear-ripened cheese.</title>
        <authorList>
            <consortium name="US DOE Joint Genome Institute (JGI-PGF)"/>
            <person name="Walter F."/>
            <person name="Albersmeier A."/>
            <person name="Kalinowski J."/>
            <person name="Ruckert C."/>
        </authorList>
    </citation>
    <scope>NUCLEOTIDE SEQUENCE</scope>
    <source>
        <strain evidence="1">CGMCC 1.12987</strain>
    </source>
</reference>
<accession>A0A917G053</accession>
<organism evidence="1 2">
    <name type="scientific">Paenibacillus abyssi</name>
    <dbReference type="NCBI Taxonomy" id="1340531"/>
    <lineage>
        <taxon>Bacteria</taxon>
        <taxon>Bacillati</taxon>
        <taxon>Bacillota</taxon>
        <taxon>Bacilli</taxon>
        <taxon>Bacillales</taxon>
        <taxon>Paenibacillaceae</taxon>
        <taxon>Paenibacillus</taxon>
    </lineage>
</organism>
<sequence length="68" mass="7474">MLAEDLLKMFIAKFQKKTYTRKTGTALTVPVGLKNGEGETERTALAGLALNADGAVMRLYNRLTDREA</sequence>
<dbReference type="AlphaFoldDB" id="A0A917G053"/>
<reference evidence="1" key="2">
    <citation type="submission" date="2020-09" db="EMBL/GenBank/DDBJ databases">
        <authorList>
            <person name="Sun Q."/>
            <person name="Zhou Y."/>
        </authorList>
    </citation>
    <scope>NUCLEOTIDE SEQUENCE</scope>
    <source>
        <strain evidence="1">CGMCC 1.12987</strain>
    </source>
</reference>
<proteinExistence type="predicted"/>
<dbReference type="Proteomes" id="UP000644756">
    <property type="component" value="Unassembled WGS sequence"/>
</dbReference>
<gene>
    <name evidence="1" type="ORF">GCM10010916_36020</name>
</gene>
<dbReference type="EMBL" id="BMGR01000012">
    <property type="protein sequence ID" value="GGG15876.1"/>
    <property type="molecule type" value="Genomic_DNA"/>
</dbReference>
<name>A0A917G053_9BACL</name>